<organism evidence="1 2">
    <name type="scientific">Candidatus Roizmanbacteria bacterium RIFCSPLOWO2_02_FULL_36_11</name>
    <dbReference type="NCBI Taxonomy" id="1802071"/>
    <lineage>
        <taxon>Bacteria</taxon>
        <taxon>Candidatus Roizmaniibacteriota</taxon>
    </lineage>
</organism>
<sequence>MSRPFIPEATAKLMRDISVSEWTVLDTFKNGDKRPGKNIIYKKYDHYGYTIYLSFNKTPYGEAIITYVRKWIRPNK</sequence>
<evidence type="ECO:0000313" key="2">
    <source>
        <dbReference type="Proteomes" id="UP000177418"/>
    </source>
</evidence>
<reference evidence="1 2" key="1">
    <citation type="journal article" date="2016" name="Nat. Commun.">
        <title>Thousands of microbial genomes shed light on interconnected biogeochemical processes in an aquifer system.</title>
        <authorList>
            <person name="Anantharaman K."/>
            <person name="Brown C.T."/>
            <person name="Hug L.A."/>
            <person name="Sharon I."/>
            <person name="Castelle C.J."/>
            <person name="Probst A.J."/>
            <person name="Thomas B.C."/>
            <person name="Singh A."/>
            <person name="Wilkins M.J."/>
            <person name="Karaoz U."/>
            <person name="Brodie E.L."/>
            <person name="Williams K.H."/>
            <person name="Hubbard S.S."/>
            <person name="Banfield J.F."/>
        </authorList>
    </citation>
    <scope>NUCLEOTIDE SEQUENCE [LARGE SCALE GENOMIC DNA]</scope>
</reference>
<dbReference type="Proteomes" id="UP000177418">
    <property type="component" value="Unassembled WGS sequence"/>
</dbReference>
<gene>
    <name evidence="1" type="ORF">A3H78_03835</name>
</gene>
<dbReference type="AlphaFoldDB" id="A0A1F7JHI9"/>
<comment type="caution">
    <text evidence="1">The sequence shown here is derived from an EMBL/GenBank/DDBJ whole genome shotgun (WGS) entry which is preliminary data.</text>
</comment>
<protein>
    <submittedName>
        <fullName evidence="1">Uncharacterized protein</fullName>
    </submittedName>
</protein>
<proteinExistence type="predicted"/>
<evidence type="ECO:0000313" key="1">
    <source>
        <dbReference type="EMBL" id="OGK55087.1"/>
    </source>
</evidence>
<dbReference type="EMBL" id="MGAV01000011">
    <property type="protein sequence ID" value="OGK55087.1"/>
    <property type="molecule type" value="Genomic_DNA"/>
</dbReference>
<accession>A0A1F7JHI9</accession>
<name>A0A1F7JHI9_9BACT</name>